<keyword evidence="8 11" id="KW-0413">Isomerase</keyword>
<dbReference type="OMA" id="WEMRTSR"/>
<dbReference type="Pfam" id="PF00639">
    <property type="entry name" value="Rotamase"/>
    <property type="match status" value="1"/>
</dbReference>
<comment type="subcellular location">
    <subcellularLocation>
        <location evidence="3">Host cytoplasm</location>
    </subcellularLocation>
    <subcellularLocation>
        <location evidence="2">Host nucleus</location>
    </subcellularLocation>
</comment>
<dbReference type="FunFam" id="3.10.50.40:FF:000010">
    <property type="entry name" value="Peptidyl-prolyl cis-trans isomerase Pin1"/>
    <property type="match status" value="1"/>
</dbReference>
<sequence length="129" mass="14298">MTEKVRVSHILCKHTGSRNPVSRRTCHDISISHDEALKEIKDMIEKLKADKSLFPEMAMARSDCGSYKNGGDLGYFDRGEMQRPFEEAAFNLEVGELSGPVETESGVSNTTKDPYSSRTPAHRLIAPVG</sequence>
<comment type="function">
    <text evidence="9">Peptidyl-prolyl cis/trans isomerase (PPIase) that acts as a key virulence factor by promoting host leukocyte transformation. Binds to and isomerizes specific phosphorylated Ser/Thr-Pro (pSer/Thr-Pro) motifs in a subset of proteins, resulting in conformational changes in the proteins. Promotes host leukocyte transformation by binding to phosphorylated host FBXW7, disrupting dimerization and promoting FBXW7 autoubiquitination and subsequent degradation. Degradation of host FBXW7, leads to stabilization of JUN, which promotes cell transformation.</text>
</comment>
<evidence type="ECO:0000256" key="2">
    <source>
        <dbReference type="ARBA" id="ARBA00004147"/>
    </source>
</evidence>
<evidence type="ECO:0000256" key="3">
    <source>
        <dbReference type="ARBA" id="ARBA00004192"/>
    </source>
</evidence>
<dbReference type="RefSeq" id="XP_002772646.1">
    <property type="nucleotide sequence ID" value="XM_002772600.1"/>
</dbReference>
<dbReference type="GO" id="GO:0042025">
    <property type="term" value="C:host cell nucleus"/>
    <property type="evidence" value="ECO:0007669"/>
    <property type="project" value="UniProtKB-SubCell"/>
</dbReference>
<evidence type="ECO:0000259" key="14">
    <source>
        <dbReference type="PROSITE" id="PS50198"/>
    </source>
</evidence>
<dbReference type="PANTHER" id="PTHR10657:SF4">
    <property type="entry name" value="PEPTIDYL-PROLYL CIS-TRANS ISOMERASE-RELATED"/>
    <property type="match status" value="1"/>
</dbReference>
<dbReference type="OrthoDB" id="2530521at2759"/>
<dbReference type="PROSITE" id="PS50198">
    <property type="entry name" value="PPIC_PPIASE_2"/>
    <property type="match status" value="1"/>
</dbReference>
<feature type="region of interest" description="Disordered" evidence="13">
    <location>
        <begin position="97"/>
        <end position="129"/>
    </location>
</feature>
<reference evidence="15 16" key="1">
    <citation type="submission" date="2008-07" db="EMBL/GenBank/DDBJ databases">
        <authorList>
            <person name="El-Sayed N."/>
            <person name="Caler E."/>
            <person name="Inman J."/>
            <person name="Amedeo P."/>
            <person name="Hass B."/>
            <person name="Wortman J."/>
        </authorList>
    </citation>
    <scope>NUCLEOTIDE SEQUENCE [LARGE SCALE GENOMIC DNA]</scope>
    <source>
        <strain evidence="16">ATCC 50983 / TXsc</strain>
    </source>
</reference>
<comment type="catalytic activity">
    <reaction evidence="1 12">
        <text>[protein]-peptidylproline (omega=180) = [protein]-peptidylproline (omega=0)</text>
        <dbReference type="Rhea" id="RHEA:16237"/>
        <dbReference type="Rhea" id="RHEA-COMP:10747"/>
        <dbReference type="Rhea" id="RHEA-COMP:10748"/>
        <dbReference type="ChEBI" id="CHEBI:83833"/>
        <dbReference type="ChEBI" id="CHEBI:83834"/>
        <dbReference type="EC" id="5.2.1.8"/>
    </reaction>
</comment>
<evidence type="ECO:0000313" key="15">
    <source>
        <dbReference type="EMBL" id="EER04462.1"/>
    </source>
</evidence>
<name>C5LFN7_PERM5</name>
<evidence type="ECO:0000256" key="13">
    <source>
        <dbReference type="SAM" id="MobiDB-lite"/>
    </source>
</evidence>
<proteinExistence type="predicted"/>
<evidence type="ECO:0000256" key="10">
    <source>
        <dbReference type="ARBA" id="ARBA00066165"/>
    </source>
</evidence>
<dbReference type="EMBL" id="GG681552">
    <property type="protein sequence ID" value="EER04462.1"/>
    <property type="molecule type" value="Genomic_DNA"/>
</dbReference>
<evidence type="ECO:0000256" key="5">
    <source>
        <dbReference type="ARBA" id="ARBA00023026"/>
    </source>
</evidence>
<feature type="compositionally biased region" description="Polar residues" evidence="13">
    <location>
        <begin position="105"/>
        <end position="119"/>
    </location>
</feature>
<evidence type="ECO:0000256" key="1">
    <source>
        <dbReference type="ARBA" id="ARBA00000971"/>
    </source>
</evidence>
<evidence type="ECO:0000256" key="8">
    <source>
        <dbReference type="ARBA" id="ARBA00023235"/>
    </source>
</evidence>
<dbReference type="Proteomes" id="UP000007800">
    <property type="component" value="Unassembled WGS sequence"/>
</dbReference>
<keyword evidence="4" id="KW-1048">Host nucleus</keyword>
<evidence type="ECO:0000256" key="12">
    <source>
        <dbReference type="RuleBase" id="RU363014"/>
    </source>
</evidence>
<evidence type="ECO:0000256" key="7">
    <source>
        <dbReference type="ARBA" id="ARBA00023200"/>
    </source>
</evidence>
<accession>C5LFN7</accession>
<dbReference type="InterPro" id="IPR051370">
    <property type="entry name" value="PPIase_Pin1"/>
</dbReference>
<feature type="domain" description="PpiC" evidence="14">
    <location>
        <begin position="2"/>
        <end position="106"/>
    </location>
</feature>
<dbReference type="Gene3D" id="3.10.50.40">
    <property type="match status" value="1"/>
</dbReference>
<evidence type="ECO:0000256" key="9">
    <source>
        <dbReference type="ARBA" id="ARBA00054022"/>
    </source>
</evidence>
<comment type="subunit">
    <text evidence="10">Interacts with host FBXW7; leading to FBXW7 autoubiquitination and subsequent degradation.</text>
</comment>
<dbReference type="InterPro" id="IPR046357">
    <property type="entry name" value="PPIase_dom_sf"/>
</dbReference>
<keyword evidence="6 11" id="KW-0697">Rotamase</keyword>
<gene>
    <name evidence="15" type="ORF">Pmar_PMAR005018</name>
</gene>
<evidence type="ECO:0000256" key="11">
    <source>
        <dbReference type="PROSITE-ProRule" id="PRU00278"/>
    </source>
</evidence>
<evidence type="ECO:0000256" key="6">
    <source>
        <dbReference type="ARBA" id="ARBA00023110"/>
    </source>
</evidence>
<dbReference type="PANTHER" id="PTHR10657">
    <property type="entry name" value="PEPTIDYL-PROLYL CIS-TRANS ISOMERASE"/>
    <property type="match status" value="1"/>
</dbReference>
<dbReference type="AlphaFoldDB" id="C5LFN7"/>
<dbReference type="GO" id="GO:0003755">
    <property type="term" value="F:peptidyl-prolyl cis-trans isomerase activity"/>
    <property type="evidence" value="ECO:0007669"/>
    <property type="project" value="UniProtKB-UniRule"/>
</dbReference>
<dbReference type="InterPro" id="IPR000297">
    <property type="entry name" value="PPIase_PpiC"/>
</dbReference>
<evidence type="ECO:0000313" key="16">
    <source>
        <dbReference type="Proteomes" id="UP000007800"/>
    </source>
</evidence>
<keyword evidence="16" id="KW-1185">Reference proteome</keyword>
<dbReference type="GO" id="GO:0030430">
    <property type="term" value="C:host cell cytoplasm"/>
    <property type="evidence" value="ECO:0007669"/>
    <property type="project" value="UniProtKB-SubCell"/>
</dbReference>
<dbReference type="GeneID" id="9037317"/>
<dbReference type="InParanoid" id="C5LFN7"/>
<evidence type="ECO:0000256" key="4">
    <source>
        <dbReference type="ARBA" id="ARBA00022562"/>
    </source>
</evidence>
<protein>
    <recommendedName>
        <fullName evidence="12">Peptidyl-prolyl cis-trans isomerase</fullName>
        <ecNumber evidence="12">5.2.1.8</ecNumber>
    </recommendedName>
</protein>
<dbReference type="GO" id="GO:0005829">
    <property type="term" value="C:cytosol"/>
    <property type="evidence" value="ECO:0007669"/>
    <property type="project" value="TreeGrafter"/>
</dbReference>
<dbReference type="EC" id="5.2.1.8" evidence="12"/>
<keyword evidence="5" id="KW-0843">Virulence</keyword>
<dbReference type="SUPFAM" id="SSF54534">
    <property type="entry name" value="FKBP-like"/>
    <property type="match status" value="1"/>
</dbReference>
<dbReference type="GO" id="GO:0005634">
    <property type="term" value="C:nucleus"/>
    <property type="evidence" value="ECO:0007669"/>
    <property type="project" value="TreeGrafter"/>
</dbReference>
<organism evidence="16">
    <name type="scientific">Perkinsus marinus (strain ATCC 50983 / TXsc)</name>
    <dbReference type="NCBI Taxonomy" id="423536"/>
    <lineage>
        <taxon>Eukaryota</taxon>
        <taxon>Sar</taxon>
        <taxon>Alveolata</taxon>
        <taxon>Perkinsozoa</taxon>
        <taxon>Perkinsea</taxon>
        <taxon>Perkinsida</taxon>
        <taxon>Perkinsidae</taxon>
        <taxon>Perkinsus</taxon>
    </lineage>
</organism>
<keyword evidence="7" id="KW-1035">Host cytoplasm</keyword>